<keyword evidence="5" id="KW-0663">Pyridoxal phosphate</keyword>
<evidence type="ECO:0000313" key="9">
    <source>
        <dbReference type="EMBL" id="UQF79241.1"/>
    </source>
</evidence>
<dbReference type="KEGG" id="agh:M3I41_06505"/>
<evidence type="ECO:0000256" key="7">
    <source>
        <dbReference type="RuleBase" id="RU004504"/>
    </source>
</evidence>
<dbReference type="InterPro" id="IPR020578">
    <property type="entry name" value="Aminotrans_V_PyrdxlP_BS"/>
</dbReference>
<dbReference type="InterPro" id="IPR015422">
    <property type="entry name" value="PyrdxlP-dep_Trfase_small"/>
</dbReference>
<protein>
    <recommendedName>
        <fullName evidence="3">cysteine desulfurase</fullName>
        <ecNumber evidence="3">2.8.1.7</ecNumber>
    </recommendedName>
</protein>
<evidence type="ECO:0000256" key="5">
    <source>
        <dbReference type="ARBA" id="ARBA00022898"/>
    </source>
</evidence>
<dbReference type="GO" id="GO:0006534">
    <property type="term" value="P:cysteine metabolic process"/>
    <property type="evidence" value="ECO:0007669"/>
    <property type="project" value="InterPro"/>
</dbReference>
<dbReference type="InterPro" id="IPR015424">
    <property type="entry name" value="PyrdxlP-dep_Trfase"/>
</dbReference>
<evidence type="ECO:0000256" key="2">
    <source>
        <dbReference type="ARBA" id="ARBA00010447"/>
    </source>
</evidence>
<comment type="catalytic activity">
    <reaction evidence="6">
        <text>(sulfur carrier)-H + L-cysteine = (sulfur carrier)-SH + L-alanine</text>
        <dbReference type="Rhea" id="RHEA:43892"/>
        <dbReference type="Rhea" id="RHEA-COMP:14737"/>
        <dbReference type="Rhea" id="RHEA-COMP:14739"/>
        <dbReference type="ChEBI" id="CHEBI:29917"/>
        <dbReference type="ChEBI" id="CHEBI:35235"/>
        <dbReference type="ChEBI" id="CHEBI:57972"/>
        <dbReference type="ChEBI" id="CHEBI:64428"/>
        <dbReference type="EC" id="2.8.1.7"/>
    </reaction>
</comment>
<dbReference type="EC" id="2.8.1.7" evidence="3"/>
<dbReference type="Proteomes" id="UP000830236">
    <property type="component" value="Chromosome"/>
</dbReference>
<gene>
    <name evidence="9" type="ORF">M3I41_06505</name>
</gene>
<dbReference type="InterPro" id="IPR015421">
    <property type="entry name" value="PyrdxlP-dep_Trfase_major"/>
</dbReference>
<dbReference type="Gene3D" id="3.90.1150.10">
    <property type="entry name" value="Aspartate Aminotransferase, domain 1"/>
    <property type="match status" value="1"/>
</dbReference>
<evidence type="ECO:0000256" key="4">
    <source>
        <dbReference type="ARBA" id="ARBA00022679"/>
    </source>
</evidence>
<evidence type="ECO:0000256" key="3">
    <source>
        <dbReference type="ARBA" id="ARBA00012239"/>
    </source>
</evidence>
<evidence type="ECO:0000313" key="10">
    <source>
        <dbReference type="Proteomes" id="UP000830236"/>
    </source>
</evidence>
<keyword evidence="9" id="KW-0032">Aminotransferase</keyword>
<dbReference type="AlphaFoldDB" id="A0A9E7AGN9"/>
<feature type="domain" description="Aminotransferase class V" evidence="8">
    <location>
        <begin position="44"/>
        <end position="433"/>
    </location>
</feature>
<dbReference type="SUPFAM" id="SSF53383">
    <property type="entry name" value="PLP-dependent transferases"/>
    <property type="match status" value="1"/>
</dbReference>
<keyword evidence="4" id="KW-0808">Transferase</keyword>
<evidence type="ECO:0000256" key="6">
    <source>
        <dbReference type="ARBA" id="ARBA00050776"/>
    </source>
</evidence>
<dbReference type="Gene3D" id="3.40.640.10">
    <property type="entry name" value="Type I PLP-dependent aspartate aminotransferase-like (Major domain)"/>
    <property type="match status" value="1"/>
</dbReference>
<reference evidence="9" key="1">
    <citation type="submission" date="2022-05" db="EMBL/GenBank/DDBJ databases">
        <title>Using nanopore sequencing to obtain complete genomes from saliva samples.</title>
        <authorList>
            <person name="Baker J.L."/>
        </authorList>
    </citation>
    <scope>NUCLEOTIDE SEQUENCE</scope>
    <source>
        <strain evidence="9">JCVI-JB-Ag32</strain>
    </source>
</reference>
<dbReference type="Pfam" id="PF00266">
    <property type="entry name" value="Aminotran_5"/>
    <property type="match status" value="1"/>
</dbReference>
<dbReference type="PANTHER" id="PTHR43586">
    <property type="entry name" value="CYSTEINE DESULFURASE"/>
    <property type="match status" value="1"/>
</dbReference>
<dbReference type="GO" id="GO:0008483">
    <property type="term" value="F:transaminase activity"/>
    <property type="evidence" value="ECO:0007669"/>
    <property type="project" value="UniProtKB-KW"/>
</dbReference>
<dbReference type="PANTHER" id="PTHR43586:SF8">
    <property type="entry name" value="CYSTEINE DESULFURASE 1, CHLOROPLASTIC"/>
    <property type="match status" value="1"/>
</dbReference>
<comment type="similarity">
    <text evidence="2">Belongs to the class-V pyridoxal-phosphate-dependent aminotransferase family. Csd subfamily.</text>
</comment>
<comment type="cofactor">
    <cofactor evidence="1 7">
        <name>pyridoxal 5'-phosphate</name>
        <dbReference type="ChEBI" id="CHEBI:597326"/>
    </cofactor>
</comment>
<dbReference type="InterPro" id="IPR000192">
    <property type="entry name" value="Aminotrans_V_dom"/>
</dbReference>
<sequence length="446" mass="47199">MTQLTGIGIAARDNVALSQSELAAIVADFPTLATPARDGGRLAYLDSAATSQKPNCVIDTVTEFYERSNGAAGRSTYELADRATAAWDDARAAVASFVDARPQQLVFTKNATEAINLVALGIGNASQGVAGGDGPLDLNLGAVDEILVTPAEHHANLVPWQILAQRTGAKLRWLELTPDGRIDTNPALLAQAINSRTRVVALTHVSNVTGAITDLEPILAAVRAQERKPVVVLDTCQSSAHLPLSFAQLASAGVDAICLSAHKMLGPTGIGALVATQELLYSLPPVLSGGSMIELVDMERSTYMAPPARFEAGTQPLAQAAGWHSAVDYLRELDLSRSMLNEHELTGQLLEGMNQVEGVRLLGPANTTQRLGVVAFEVEGVHPHDVGQVLDASGVAVRTGHHCAQPIHAHFGLRASARVSLGVYSTPADVSQFLDALQNVRKYFNR</sequence>
<proteinExistence type="inferred from homology"/>
<dbReference type="GO" id="GO:0030170">
    <property type="term" value="F:pyridoxal phosphate binding"/>
    <property type="evidence" value="ECO:0007669"/>
    <property type="project" value="InterPro"/>
</dbReference>
<dbReference type="InterPro" id="IPR010970">
    <property type="entry name" value="Cys_dSase_SufS"/>
</dbReference>
<evidence type="ECO:0000259" key="8">
    <source>
        <dbReference type="Pfam" id="PF00266"/>
    </source>
</evidence>
<dbReference type="GO" id="GO:0031071">
    <property type="term" value="F:cysteine desulfurase activity"/>
    <property type="evidence" value="ECO:0007669"/>
    <property type="project" value="UniProtKB-EC"/>
</dbReference>
<organism evidence="9 10">
    <name type="scientific">Actinomyces graevenitzii</name>
    <dbReference type="NCBI Taxonomy" id="55565"/>
    <lineage>
        <taxon>Bacteria</taxon>
        <taxon>Bacillati</taxon>
        <taxon>Actinomycetota</taxon>
        <taxon>Actinomycetes</taxon>
        <taxon>Actinomycetales</taxon>
        <taxon>Actinomycetaceae</taxon>
        <taxon>Actinomyces</taxon>
    </lineage>
</organism>
<name>A0A9E7AGN9_9ACTO</name>
<dbReference type="CDD" id="cd06453">
    <property type="entry name" value="SufS_like"/>
    <property type="match status" value="1"/>
</dbReference>
<dbReference type="EMBL" id="CP097095">
    <property type="protein sequence ID" value="UQF79241.1"/>
    <property type="molecule type" value="Genomic_DNA"/>
</dbReference>
<accession>A0A9E7AGN9</accession>
<evidence type="ECO:0000256" key="1">
    <source>
        <dbReference type="ARBA" id="ARBA00001933"/>
    </source>
</evidence>
<dbReference type="PROSITE" id="PS00595">
    <property type="entry name" value="AA_TRANSFER_CLASS_5"/>
    <property type="match status" value="1"/>
</dbReference>